<proteinExistence type="predicted"/>
<evidence type="ECO:0000256" key="1">
    <source>
        <dbReference type="SAM" id="MobiDB-lite"/>
    </source>
</evidence>
<dbReference type="OrthoDB" id="1650587at2759"/>
<feature type="region of interest" description="Disordered" evidence="1">
    <location>
        <begin position="70"/>
        <end position="90"/>
    </location>
</feature>
<sequence>EEYVLPEAEKRKLMRSTNNLGRNGKKILGKMYDKWDTDELRKKNCPKKTKQENWVRFVDLTSTEEVKASREMNKINRSKMATPHTTGRKGEFRVADEMMEVDPTTIRSDSFLVGHTRSDGTFSIALVAEKVVRLIFIH</sequence>
<organism evidence="2 3">
    <name type="scientific">Kingdonia uniflora</name>
    <dbReference type="NCBI Taxonomy" id="39325"/>
    <lineage>
        <taxon>Eukaryota</taxon>
        <taxon>Viridiplantae</taxon>
        <taxon>Streptophyta</taxon>
        <taxon>Embryophyta</taxon>
        <taxon>Tracheophyta</taxon>
        <taxon>Spermatophyta</taxon>
        <taxon>Magnoliopsida</taxon>
        <taxon>Ranunculales</taxon>
        <taxon>Circaeasteraceae</taxon>
        <taxon>Kingdonia</taxon>
    </lineage>
</organism>
<protein>
    <submittedName>
        <fullName evidence="2">Uncharacterized protein</fullName>
    </submittedName>
</protein>
<dbReference type="Pfam" id="PF03004">
    <property type="entry name" value="Transposase_24"/>
    <property type="match status" value="1"/>
</dbReference>
<dbReference type="AlphaFoldDB" id="A0A7J7NQR3"/>
<evidence type="ECO:0000313" key="2">
    <source>
        <dbReference type="EMBL" id="KAF6169557.1"/>
    </source>
</evidence>
<name>A0A7J7NQR3_9MAGN</name>
<dbReference type="InterPro" id="IPR004252">
    <property type="entry name" value="Probable_transposase_24"/>
</dbReference>
<gene>
    <name evidence="2" type="ORF">GIB67_028108</name>
</gene>
<accession>A0A7J7NQR3</accession>
<keyword evidence="3" id="KW-1185">Reference proteome</keyword>
<reference evidence="2 3" key="1">
    <citation type="journal article" date="2020" name="IScience">
        <title>Genome Sequencing of the Endangered Kingdonia uniflora (Circaeasteraceae, Ranunculales) Reveals Potential Mechanisms of Evolutionary Specialization.</title>
        <authorList>
            <person name="Sun Y."/>
            <person name="Deng T."/>
            <person name="Zhang A."/>
            <person name="Moore M.J."/>
            <person name="Landis J.B."/>
            <person name="Lin N."/>
            <person name="Zhang H."/>
            <person name="Zhang X."/>
            <person name="Huang J."/>
            <person name="Zhang X."/>
            <person name="Sun H."/>
            <person name="Wang H."/>
        </authorList>
    </citation>
    <scope>NUCLEOTIDE SEQUENCE [LARGE SCALE GENOMIC DNA]</scope>
    <source>
        <strain evidence="2">TB1705</strain>
        <tissue evidence="2">Leaf</tissue>
    </source>
</reference>
<feature type="non-terminal residue" evidence="2">
    <location>
        <position position="1"/>
    </location>
</feature>
<comment type="caution">
    <text evidence="2">The sequence shown here is derived from an EMBL/GenBank/DDBJ whole genome shotgun (WGS) entry which is preliminary data.</text>
</comment>
<dbReference type="Proteomes" id="UP000541444">
    <property type="component" value="Unassembled WGS sequence"/>
</dbReference>
<dbReference type="EMBL" id="JACGCM010000635">
    <property type="protein sequence ID" value="KAF6169557.1"/>
    <property type="molecule type" value="Genomic_DNA"/>
</dbReference>
<evidence type="ECO:0000313" key="3">
    <source>
        <dbReference type="Proteomes" id="UP000541444"/>
    </source>
</evidence>